<evidence type="ECO:0000256" key="3">
    <source>
        <dbReference type="ARBA" id="ARBA00022833"/>
    </source>
</evidence>
<dbReference type="SUPFAM" id="SSF57783">
    <property type="entry name" value="Zinc beta-ribbon"/>
    <property type="match status" value="1"/>
</dbReference>
<proteinExistence type="predicted"/>
<dbReference type="InterPro" id="IPR001222">
    <property type="entry name" value="Znf_TFIIS"/>
</dbReference>
<gene>
    <name evidence="9" type="ORF">M9Y10_045944</name>
</gene>
<name>A0ABR2JXR1_9EUKA</name>
<dbReference type="Proteomes" id="UP001470230">
    <property type="component" value="Unassembled WGS sequence"/>
</dbReference>
<evidence type="ECO:0000256" key="2">
    <source>
        <dbReference type="ARBA" id="ARBA00022771"/>
    </source>
</evidence>
<reference evidence="9 10" key="1">
    <citation type="submission" date="2024-04" db="EMBL/GenBank/DDBJ databases">
        <title>Tritrichomonas musculus Genome.</title>
        <authorList>
            <person name="Alves-Ferreira E."/>
            <person name="Grigg M."/>
            <person name="Lorenzi H."/>
            <person name="Galac M."/>
        </authorList>
    </citation>
    <scope>NUCLEOTIDE SEQUENCE [LARGE SCALE GENOMIC DNA]</scope>
    <source>
        <strain evidence="9 10">EAF2021</strain>
    </source>
</reference>
<dbReference type="PROSITE" id="PS51133">
    <property type="entry name" value="ZF_TFIIS_2"/>
    <property type="match status" value="1"/>
</dbReference>
<keyword evidence="9" id="KW-0251">Elongation factor</keyword>
<dbReference type="CDD" id="cd13749">
    <property type="entry name" value="Zn-ribbon_TFIIS"/>
    <property type="match status" value="1"/>
</dbReference>
<dbReference type="PIRSF" id="PIRSF006704">
    <property type="entry name" value="TF_IIS"/>
    <property type="match status" value="1"/>
</dbReference>
<comment type="subcellular location">
    <subcellularLocation>
        <location evidence="5">Nucleus</location>
    </subcellularLocation>
</comment>
<keyword evidence="1" id="KW-0479">Metal-binding</keyword>
<accession>A0ABR2JXR1</accession>
<organism evidence="9 10">
    <name type="scientific">Tritrichomonas musculus</name>
    <dbReference type="NCBI Taxonomy" id="1915356"/>
    <lineage>
        <taxon>Eukaryota</taxon>
        <taxon>Metamonada</taxon>
        <taxon>Parabasalia</taxon>
        <taxon>Tritrichomonadida</taxon>
        <taxon>Tritrichomonadidae</taxon>
        <taxon>Tritrichomonas</taxon>
    </lineage>
</organism>
<keyword evidence="5" id="KW-0539">Nucleus</keyword>
<dbReference type="Gene3D" id="1.20.930.10">
    <property type="entry name" value="Conserved domain common to transcription factors TFIIS, elongin A, CRSP70"/>
    <property type="match status" value="1"/>
</dbReference>
<evidence type="ECO:0000256" key="5">
    <source>
        <dbReference type="PROSITE-ProRule" id="PRU00649"/>
    </source>
</evidence>
<protein>
    <submittedName>
        <fullName evidence="9">Transcription elongation factor TFIIS</fullName>
    </submittedName>
</protein>
<keyword evidence="2 4" id="KW-0863">Zinc-finger</keyword>
<dbReference type="SUPFAM" id="SSF47676">
    <property type="entry name" value="Conserved domain common to transcription factors TFIIS, elongin A, CRSP70"/>
    <property type="match status" value="1"/>
</dbReference>
<dbReference type="PANTHER" id="PTHR11239">
    <property type="entry name" value="DNA-DIRECTED RNA POLYMERASE"/>
    <property type="match status" value="1"/>
</dbReference>
<evidence type="ECO:0000259" key="8">
    <source>
        <dbReference type="PROSITE" id="PS51321"/>
    </source>
</evidence>
<dbReference type="Gene3D" id="2.20.25.10">
    <property type="match status" value="1"/>
</dbReference>
<dbReference type="EMBL" id="JAPFFF010000009">
    <property type="protein sequence ID" value="KAK8883293.1"/>
    <property type="molecule type" value="Genomic_DNA"/>
</dbReference>
<feature type="domain" description="TFIIS-type" evidence="6">
    <location>
        <begin position="220"/>
        <end position="260"/>
    </location>
</feature>
<dbReference type="SMART" id="SM00440">
    <property type="entry name" value="ZnF_C2C2"/>
    <property type="match status" value="1"/>
</dbReference>
<dbReference type="InterPro" id="IPR035100">
    <property type="entry name" value="TF_IIS-typ"/>
</dbReference>
<dbReference type="GO" id="GO:0003746">
    <property type="term" value="F:translation elongation factor activity"/>
    <property type="evidence" value="ECO:0007669"/>
    <property type="project" value="UniProtKB-KW"/>
</dbReference>
<dbReference type="PROSITE" id="PS51321">
    <property type="entry name" value="TFIIS_CENTRAL"/>
    <property type="match status" value="1"/>
</dbReference>
<evidence type="ECO:0000259" key="6">
    <source>
        <dbReference type="PROSITE" id="PS51133"/>
    </source>
</evidence>
<dbReference type="Pfam" id="PF01096">
    <property type="entry name" value="Zn_ribbon_TFIIS"/>
    <property type="match status" value="1"/>
</dbReference>
<keyword evidence="3" id="KW-0862">Zinc</keyword>
<comment type="caution">
    <text evidence="9">The sequence shown here is derived from an EMBL/GenBank/DDBJ whole genome shotgun (WGS) entry which is preliminary data.</text>
</comment>
<keyword evidence="9" id="KW-0648">Protein biosynthesis</keyword>
<dbReference type="InterPro" id="IPR003618">
    <property type="entry name" value="TFIIS_cen_dom"/>
</dbReference>
<keyword evidence="10" id="KW-1185">Reference proteome</keyword>
<dbReference type="PANTHER" id="PTHR11239:SF12">
    <property type="entry name" value="DNA-DIRECTED RNA POLYMERASE III SUBUNIT RPC10"/>
    <property type="match status" value="1"/>
</dbReference>
<dbReference type="InterPro" id="IPR012164">
    <property type="entry name" value="Rpa12/Rpb9/Rpc10/TFS"/>
</dbReference>
<evidence type="ECO:0000256" key="4">
    <source>
        <dbReference type="PROSITE-ProRule" id="PRU00472"/>
    </source>
</evidence>
<evidence type="ECO:0000313" key="10">
    <source>
        <dbReference type="Proteomes" id="UP001470230"/>
    </source>
</evidence>
<dbReference type="InterPro" id="IPR035441">
    <property type="entry name" value="TFIIS/LEDGF_dom_sf"/>
</dbReference>
<evidence type="ECO:0000256" key="1">
    <source>
        <dbReference type="ARBA" id="ARBA00022723"/>
    </source>
</evidence>
<dbReference type="InterPro" id="IPR017923">
    <property type="entry name" value="TFIIS_N"/>
</dbReference>
<dbReference type="Pfam" id="PF08711">
    <property type="entry name" value="Med26"/>
    <property type="match status" value="1"/>
</dbReference>
<feature type="domain" description="TFIIS N-terminal" evidence="7">
    <location>
        <begin position="11"/>
        <end position="87"/>
    </location>
</feature>
<dbReference type="PROSITE" id="PS51319">
    <property type="entry name" value="TFIIS_N"/>
    <property type="match status" value="1"/>
</dbReference>
<dbReference type="PROSITE" id="PS00466">
    <property type="entry name" value="ZF_TFIIS_1"/>
    <property type="match status" value="1"/>
</dbReference>
<feature type="domain" description="TFIIS central" evidence="8">
    <location>
        <begin position="112"/>
        <end position="217"/>
    </location>
</feature>
<evidence type="ECO:0000259" key="7">
    <source>
        <dbReference type="PROSITE" id="PS51319"/>
    </source>
</evidence>
<sequence length="261" mass="30396">MSITEINQIRDHLNSIISAKKYDNPEIARQVIDDLTELDSIDLTKELIAQSKLAITVSKLLKAPKDTQIRKLSNDLFTKITQISKRPTTPQNMKNVKTENKGIEKEKYHKFFAAKFKEVYKDSYKYTPDEISSQIVDELEKCDDPHGKFTVLINLITDRIKENEFHFKNRLLKGELSAVDFVNLKKDDILTKEEIERNKQIEEENMKKAMVPKPPANKSKNYKCIKCKSNNISFYQLQTRSADEPMTTFFTCGDCGYNWRR</sequence>
<evidence type="ECO:0000313" key="9">
    <source>
        <dbReference type="EMBL" id="KAK8883293.1"/>
    </source>
</evidence>